<proteinExistence type="predicted"/>
<reference evidence="2" key="2">
    <citation type="submission" date="2022-06" db="UniProtKB">
        <authorList>
            <consortium name="EnsemblMetazoa"/>
        </authorList>
    </citation>
    <scope>IDENTIFICATION</scope>
    <source>
        <strain evidence="2">PS312</strain>
    </source>
</reference>
<name>A0A454XXF5_PRIPA</name>
<sequence>MERHRMRLLPVMAQDEEYYDDETPAKRKKEKKGKKNQKETTENLFSAAKIMEGPNYQAALPPFQSEPRYSIDDRSEVMWIPNPRMRPFVFDRLVRDVQLKDRKGYDKLDLPIRHRDCDLALFTLMLFDMDVMAARTFSFKTIDFEQRFDEIREAAKERKRKMKEKEEEEKKKEERRNKSRHDRLTSRQTRMKGVQKPNEEDDEEEEVERVSRSVPSSRSATMAHSIATSPIPKEDEEKIETVEERREKEKENRRTRHPLGNRNDRKRPARRNSQNTAEVKKIKNDGSTRAEEDNSEISTAEDENTIPDSPSLFKSLSSFLTTTFWN</sequence>
<dbReference type="Proteomes" id="UP000005239">
    <property type="component" value="Unassembled WGS sequence"/>
</dbReference>
<feature type="compositionally biased region" description="Basic residues" evidence="1">
    <location>
        <begin position="253"/>
        <end position="270"/>
    </location>
</feature>
<feature type="compositionally biased region" description="Basic and acidic residues" evidence="1">
    <location>
        <begin position="232"/>
        <end position="252"/>
    </location>
</feature>
<reference evidence="3" key="1">
    <citation type="journal article" date="2008" name="Nat. Genet.">
        <title>The Pristionchus pacificus genome provides a unique perspective on nematode lifestyle and parasitism.</title>
        <authorList>
            <person name="Dieterich C."/>
            <person name="Clifton S.W."/>
            <person name="Schuster L.N."/>
            <person name="Chinwalla A."/>
            <person name="Delehaunty K."/>
            <person name="Dinkelacker I."/>
            <person name="Fulton L."/>
            <person name="Fulton R."/>
            <person name="Godfrey J."/>
            <person name="Minx P."/>
            <person name="Mitreva M."/>
            <person name="Roeseler W."/>
            <person name="Tian H."/>
            <person name="Witte H."/>
            <person name="Yang S.P."/>
            <person name="Wilson R.K."/>
            <person name="Sommer R.J."/>
        </authorList>
    </citation>
    <scope>NUCLEOTIDE SEQUENCE [LARGE SCALE GENOMIC DNA]</scope>
    <source>
        <strain evidence="3">PS312</strain>
    </source>
</reference>
<evidence type="ECO:0000313" key="3">
    <source>
        <dbReference type="Proteomes" id="UP000005239"/>
    </source>
</evidence>
<feature type="compositionally biased region" description="Basic and acidic residues" evidence="1">
    <location>
        <begin position="278"/>
        <end position="292"/>
    </location>
</feature>
<feature type="compositionally biased region" description="Basic and acidic residues" evidence="1">
    <location>
        <begin position="163"/>
        <end position="176"/>
    </location>
</feature>
<dbReference type="InterPro" id="IPR000949">
    <property type="entry name" value="ELM2_dom"/>
</dbReference>
<dbReference type="AlphaFoldDB" id="A0A454XXF5"/>
<evidence type="ECO:0000256" key="1">
    <source>
        <dbReference type="SAM" id="MobiDB-lite"/>
    </source>
</evidence>
<feature type="region of interest" description="Disordered" evidence="1">
    <location>
        <begin position="1"/>
        <end position="40"/>
    </location>
</feature>
<feature type="compositionally biased region" description="Basic residues" evidence="1">
    <location>
        <begin position="26"/>
        <end position="35"/>
    </location>
</feature>
<protein>
    <submittedName>
        <fullName evidence="2">ELM2 domain-containing protein</fullName>
    </submittedName>
</protein>
<accession>A0A8R1U675</accession>
<feature type="compositionally biased region" description="Acidic residues" evidence="1">
    <location>
        <begin position="293"/>
        <end position="305"/>
    </location>
</feature>
<evidence type="ECO:0000313" key="2">
    <source>
        <dbReference type="EnsemblMetazoa" id="PPA07569.1"/>
    </source>
</evidence>
<gene>
    <name evidence="2" type="primary">WBGene00097123</name>
</gene>
<dbReference type="EnsemblMetazoa" id="PPA07569.1">
    <property type="protein sequence ID" value="PPA07569.1"/>
    <property type="gene ID" value="WBGene00097123"/>
</dbReference>
<accession>A0A454XXF5</accession>
<organism evidence="2 3">
    <name type="scientific">Pristionchus pacificus</name>
    <name type="common">Parasitic nematode worm</name>
    <dbReference type="NCBI Taxonomy" id="54126"/>
    <lineage>
        <taxon>Eukaryota</taxon>
        <taxon>Metazoa</taxon>
        <taxon>Ecdysozoa</taxon>
        <taxon>Nematoda</taxon>
        <taxon>Chromadorea</taxon>
        <taxon>Rhabditida</taxon>
        <taxon>Rhabditina</taxon>
        <taxon>Diplogasteromorpha</taxon>
        <taxon>Diplogasteroidea</taxon>
        <taxon>Neodiplogasteridae</taxon>
        <taxon>Pristionchus</taxon>
    </lineage>
</organism>
<dbReference type="PROSITE" id="PS51156">
    <property type="entry name" value="ELM2"/>
    <property type="match status" value="1"/>
</dbReference>
<keyword evidence="3" id="KW-1185">Reference proteome</keyword>
<feature type="region of interest" description="Disordered" evidence="1">
    <location>
        <begin position="159"/>
        <end position="313"/>
    </location>
</feature>